<keyword evidence="3" id="KW-0238">DNA-binding</keyword>
<dbReference type="InterPro" id="IPR000847">
    <property type="entry name" value="LysR_HTH_N"/>
</dbReference>
<keyword evidence="2" id="KW-0805">Transcription regulation</keyword>
<dbReference type="PANTHER" id="PTHR30118:SF15">
    <property type="entry name" value="TRANSCRIPTIONAL REGULATORY PROTEIN"/>
    <property type="match status" value="1"/>
</dbReference>
<dbReference type="PANTHER" id="PTHR30118">
    <property type="entry name" value="HTH-TYPE TRANSCRIPTIONAL REGULATOR LEUO-RELATED"/>
    <property type="match status" value="1"/>
</dbReference>
<dbReference type="PROSITE" id="PS50931">
    <property type="entry name" value="HTH_LYSR"/>
    <property type="match status" value="1"/>
</dbReference>
<keyword evidence="4" id="KW-0804">Transcription</keyword>
<comment type="similarity">
    <text evidence="1">Belongs to the LysR transcriptional regulatory family.</text>
</comment>
<evidence type="ECO:0000313" key="7">
    <source>
        <dbReference type="Proteomes" id="UP001209854"/>
    </source>
</evidence>
<dbReference type="InterPro" id="IPR036390">
    <property type="entry name" value="WH_DNA-bd_sf"/>
</dbReference>
<dbReference type="Pfam" id="PF00126">
    <property type="entry name" value="HTH_1"/>
    <property type="match status" value="1"/>
</dbReference>
<organism evidence="6 7">
    <name type="scientific">Endozoicomonas gorgoniicola</name>
    <dbReference type="NCBI Taxonomy" id="1234144"/>
    <lineage>
        <taxon>Bacteria</taxon>
        <taxon>Pseudomonadati</taxon>
        <taxon>Pseudomonadota</taxon>
        <taxon>Gammaproteobacteria</taxon>
        <taxon>Oceanospirillales</taxon>
        <taxon>Endozoicomonadaceae</taxon>
        <taxon>Endozoicomonas</taxon>
    </lineage>
</organism>
<evidence type="ECO:0000256" key="3">
    <source>
        <dbReference type="ARBA" id="ARBA00023125"/>
    </source>
</evidence>
<comment type="caution">
    <text evidence="6">The sequence shown here is derived from an EMBL/GenBank/DDBJ whole genome shotgun (WGS) entry which is preliminary data.</text>
</comment>
<dbReference type="InterPro" id="IPR050389">
    <property type="entry name" value="LysR-type_TF"/>
</dbReference>
<proteinExistence type="inferred from homology"/>
<evidence type="ECO:0000256" key="1">
    <source>
        <dbReference type="ARBA" id="ARBA00009437"/>
    </source>
</evidence>
<dbReference type="EMBL" id="JAPFCC010000001">
    <property type="protein sequence ID" value="MCW7554249.1"/>
    <property type="molecule type" value="Genomic_DNA"/>
</dbReference>
<gene>
    <name evidence="6" type="ORF">NX722_16800</name>
</gene>
<dbReference type="CDD" id="cd08417">
    <property type="entry name" value="PBP2_Nitroaromatics_like"/>
    <property type="match status" value="1"/>
</dbReference>
<feature type="domain" description="HTH lysR-type" evidence="5">
    <location>
        <begin position="1"/>
        <end position="63"/>
    </location>
</feature>
<dbReference type="InterPro" id="IPR037402">
    <property type="entry name" value="YidZ_PBP2"/>
</dbReference>
<protein>
    <submittedName>
        <fullName evidence="6">LysR family transcriptional regulator</fullName>
    </submittedName>
</protein>
<dbReference type="Gene3D" id="3.40.190.10">
    <property type="entry name" value="Periplasmic binding protein-like II"/>
    <property type="match status" value="2"/>
</dbReference>
<sequence>MNLSRLNLNLLPGLKALLDTQSVSKAAQVMHVTQSAMSRTLGQLREALNDPILIRSGNHIYLSEKALSLHEEVNRVVHAANSIFENQQFDPTTTERHFRIATGHMVLEEVMPGIIHKIWRQAPHFTFELLALHPGLTVSNGKIDIMVGYIGEPEEGLSGYQLMKEQVCLVVCEDHPLAREPLSQERLLQFPFIMQKNDQNTHQIMNDYIRSLSDKVKVRAFAPSIMGCMNLVKGTDSVFLATGSVKTFARSLEGVVVLKVPMDVPEVYYSMVWPEYWALNRAHRWLREFIRDDLTAFIQARQIARFPQREPKGAN</sequence>
<dbReference type="SUPFAM" id="SSF46785">
    <property type="entry name" value="Winged helix' DNA-binding domain"/>
    <property type="match status" value="1"/>
</dbReference>
<dbReference type="Proteomes" id="UP001209854">
    <property type="component" value="Unassembled WGS sequence"/>
</dbReference>
<keyword evidence="7" id="KW-1185">Reference proteome</keyword>
<dbReference type="RefSeq" id="WP_262563988.1">
    <property type="nucleotide sequence ID" value="NZ_JAPFCC010000001.1"/>
</dbReference>
<name>A0ABT3MZ24_9GAMM</name>
<evidence type="ECO:0000259" key="5">
    <source>
        <dbReference type="PROSITE" id="PS50931"/>
    </source>
</evidence>
<evidence type="ECO:0000256" key="4">
    <source>
        <dbReference type="ARBA" id="ARBA00023163"/>
    </source>
</evidence>
<reference evidence="6 7" key="1">
    <citation type="submission" date="2022-10" db="EMBL/GenBank/DDBJ databases">
        <title>High-quality genome sequences of two octocoral-associated bacteria, Endozoicomonas euniceicola EF212 and Endozoicomonas gorgoniicola PS125.</title>
        <authorList>
            <person name="Chiou Y.-J."/>
            <person name="Chen Y.-H."/>
        </authorList>
    </citation>
    <scope>NUCLEOTIDE SEQUENCE [LARGE SCALE GENOMIC DNA]</scope>
    <source>
        <strain evidence="6 7">PS125</strain>
    </source>
</reference>
<dbReference type="Pfam" id="PF03466">
    <property type="entry name" value="LysR_substrate"/>
    <property type="match status" value="1"/>
</dbReference>
<dbReference type="Gene3D" id="1.10.10.10">
    <property type="entry name" value="Winged helix-like DNA-binding domain superfamily/Winged helix DNA-binding domain"/>
    <property type="match status" value="1"/>
</dbReference>
<evidence type="ECO:0000313" key="6">
    <source>
        <dbReference type="EMBL" id="MCW7554249.1"/>
    </source>
</evidence>
<dbReference type="SUPFAM" id="SSF53850">
    <property type="entry name" value="Periplasmic binding protein-like II"/>
    <property type="match status" value="1"/>
</dbReference>
<accession>A0ABT3MZ24</accession>
<dbReference type="InterPro" id="IPR036388">
    <property type="entry name" value="WH-like_DNA-bd_sf"/>
</dbReference>
<dbReference type="InterPro" id="IPR005119">
    <property type="entry name" value="LysR_subst-bd"/>
</dbReference>
<evidence type="ECO:0000256" key="2">
    <source>
        <dbReference type="ARBA" id="ARBA00023015"/>
    </source>
</evidence>